<comment type="caution">
    <text evidence="2">The sequence shown here is derived from an EMBL/GenBank/DDBJ whole genome shotgun (WGS) entry which is preliminary data.</text>
</comment>
<protein>
    <submittedName>
        <fullName evidence="2">Uncharacterized protein</fullName>
    </submittedName>
</protein>
<reference evidence="2" key="1">
    <citation type="submission" date="2021-01" db="EMBL/GenBank/DDBJ databases">
        <authorList>
            <consortium name="Genoscope - CEA"/>
            <person name="William W."/>
        </authorList>
    </citation>
    <scope>NUCLEOTIDE SEQUENCE</scope>
</reference>
<organism evidence="2 3">
    <name type="scientific">Paramecium octaurelia</name>
    <dbReference type="NCBI Taxonomy" id="43137"/>
    <lineage>
        <taxon>Eukaryota</taxon>
        <taxon>Sar</taxon>
        <taxon>Alveolata</taxon>
        <taxon>Ciliophora</taxon>
        <taxon>Intramacronucleata</taxon>
        <taxon>Oligohymenophorea</taxon>
        <taxon>Peniculida</taxon>
        <taxon>Parameciidae</taxon>
        <taxon>Paramecium</taxon>
    </lineage>
</organism>
<evidence type="ECO:0000256" key="1">
    <source>
        <dbReference type="SAM" id="SignalP"/>
    </source>
</evidence>
<proteinExistence type="predicted"/>
<dbReference type="AlphaFoldDB" id="A0A8S1UTL7"/>
<name>A0A8S1UTL7_PAROT</name>
<feature type="signal peptide" evidence="1">
    <location>
        <begin position="1"/>
        <end position="17"/>
    </location>
</feature>
<sequence>MSLIIQMILIFNSPAMASVEYPQSCNILQNISILELMKNPFLFYKPAFYSF</sequence>
<feature type="chain" id="PRO_5035933289" evidence="1">
    <location>
        <begin position="18"/>
        <end position="51"/>
    </location>
</feature>
<keyword evidence="1" id="KW-0732">Signal</keyword>
<evidence type="ECO:0000313" key="2">
    <source>
        <dbReference type="EMBL" id="CAD8167824.1"/>
    </source>
</evidence>
<dbReference type="Proteomes" id="UP000683925">
    <property type="component" value="Unassembled WGS sequence"/>
</dbReference>
<accession>A0A8S1UTL7</accession>
<dbReference type="EMBL" id="CAJJDP010000050">
    <property type="protein sequence ID" value="CAD8167824.1"/>
    <property type="molecule type" value="Genomic_DNA"/>
</dbReference>
<gene>
    <name evidence="2" type="ORF">POCTA_138.1.T0500301</name>
</gene>
<keyword evidence="3" id="KW-1185">Reference proteome</keyword>
<evidence type="ECO:0000313" key="3">
    <source>
        <dbReference type="Proteomes" id="UP000683925"/>
    </source>
</evidence>